<evidence type="ECO:0000256" key="10">
    <source>
        <dbReference type="SAM" id="MobiDB-lite"/>
    </source>
</evidence>
<evidence type="ECO:0000256" key="9">
    <source>
        <dbReference type="ARBA" id="ARBA00023180"/>
    </source>
</evidence>
<accession>A0AAD9ULP4</accession>
<dbReference type="PANTHER" id="PTHR12129">
    <property type="entry name" value="HEPARAN SULFATE 2-O-SULFOTRANSFERASE"/>
    <property type="match status" value="1"/>
</dbReference>
<keyword evidence="13" id="KW-1185">Reference proteome</keyword>
<dbReference type="PANTHER" id="PTHR12129:SF15">
    <property type="entry name" value="URONYL 2-SULFOTRANSFERASE"/>
    <property type="match status" value="1"/>
</dbReference>
<keyword evidence="5" id="KW-0735">Signal-anchor</keyword>
<evidence type="ECO:0000256" key="4">
    <source>
        <dbReference type="ARBA" id="ARBA00022692"/>
    </source>
</evidence>
<evidence type="ECO:0000256" key="8">
    <source>
        <dbReference type="ARBA" id="ARBA00023136"/>
    </source>
</evidence>
<dbReference type="SUPFAM" id="SSF52540">
    <property type="entry name" value="P-loop containing nucleoside triphosphate hydrolases"/>
    <property type="match status" value="1"/>
</dbReference>
<dbReference type="Gene3D" id="3.40.50.300">
    <property type="entry name" value="P-loop containing nucleotide triphosphate hydrolases"/>
    <property type="match status" value="1"/>
</dbReference>
<dbReference type="Proteomes" id="UP001209878">
    <property type="component" value="Unassembled WGS sequence"/>
</dbReference>
<evidence type="ECO:0000313" key="13">
    <source>
        <dbReference type="Proteomes" id="UP001209878"/>
    </source>
</evidence>
<dbReference type="InterPro" id="IPR005331">
    <property type="entry name" value="Sulfotransferase"/>
</dbReference>
<dbReference type="InterPro" id="IPR007734">
    <property type="entry name" value="Heparan_SO4_2-O-STrfase"/>
</dbReference>
<evidence type="ECO:0000313" key="12">
    <source>
        <dbReference type="EMBL" id="KAK2194109.1"/>
    </source>
</evidence>
<keyword evidence="4 11" id="KW-0812">Transmembrane</keyword>
<keyword evidence="9" id="KW-0325">Glycoprotein</keyword>
<dbReference type="GO" id="GO:0000139">
    <property type="term" value="C:Golgi membrane"/>
    <property type="evidence" value="ECO:0007669"/>
    <property type="project" value="UniProtKB-SubCell"/>
</dbReference>
<sequence>MLENQREPTSPRRPRSFSQTDGRRGSSCSSATGLLGHGPVSAFFPSTARAVFLIFVLTQFLVIAAYYMRIAPQACECSPEAPLHTDTPLQSEESLRQKRVRPPRLFYNRVPKCGSETLIELARILGSINGFTFTHSRIFFTYFLGEKEQLDFAIQVNAMETPLFYERHLHFEDFTKFGMAMPVYINIIRDPIDRLVSWYYFRRFQEGHIRKLPEEERNRTYDECVVGNYQECTQPQGNSVEEGYFKVIPYFCGQDDFCRQPTAMALERAIYNVNKYFSIIGVSEQYDEFVETLEYAFPDYFRGVGYLYTALGATVRNKYATTRKTAPSDAVRRIMTDKLQLEYEFYFFVKRRFEQYYANMKTNLTSRHTTQTPT</sequence>
<organism evidence="12 13">
    <name type="scientific">Ridgeia piscesae</name>
    <name type="common">Tubeworm</name>
    <dbReference type="NCBI Taxonomy" id="27915"/>
    <lineage>
        <taxon>Eukaryota</taxon>
        <taxon>Metazoa</taxon>
        <taxon>Spiralia</taxon>
        <taxon>Lophotrochozoa</taxon>
        <taxon>Annelida</taxon>
        <taxon>Polychaeta</taxon>
        <taxon>Sedentaria</taxon>
        <taxon>Canalipalpata</taxon>
        <taxon>Sabellida</taxon>
        <taxon>Siboglinidae</taxon>
        <taxon>Ridgeia</taxon>
    </lineage>
</organism>
<evidence type="ECO:0008006" key="14">
    <source>
        <dbReference type="Google" id="ProtNLM"/>
    </source>
</evidence>
<evidence type="ECO:0000256" key="7">
    <source>
        <dbReference type="ARBA" id="ARBA00023034"/>
    </source>
</evidence>
<reference evidence="12" key="1">
    <citation type="journal article" date="2023" name="Mol. Biol. Evol.">
        <title>Third-Generation Sequencing Reveals the Adaptive Role of the Epigenome in Three Deep-Sea Polychaetes.</title>
        <authorList>
            <person name="Perez M."/>
            <person name="Aroh O."/>
            <person name="Sun Y."/>
            <person name="Lan Y."/>
            <person name="Juniper S.K."/>
            <person name="Young C.R."/>
            <person name="Angers B."/>
            <person name="Qian P.Y."/>
        </authorList>
    </citation>
    <scope>NUCLEOTIDE SEQUENCE</scope>
    <source>
        <strain evidence="12">R07B-5</strain>
    </source>
</reference>
<comment type="similarity">
    <text evidence="2">Belongs to the sulfotransferase 3 family.</text>
</comment>
<keyword evidence="7" id="KW-0333">Golgi apparatus</keyword>
<comment type="subcellular location">
    <subcellularLocation>
        <location evidence="1">Golgi apparatus membrane</location>
        <topology evidence="1">Single-pass type II membrane protein</topology>
    </subcellularLocation>
</comment>
<evidence type="ECO:0000256" key="1">
    <source>
        <dbReference type="ARBA" id="ARBA00004323"/>
    </source>
</evidence>
<proteinExistence type="inferred from homology"/>
<evidence type="ECO:0000256" key="11">
    <source>
        <dbReference type="SAM" id="Phobius"/>
    </source>
</evidence>
<keyword evidence="6 11" id="KW-1133">Transmembrane helix</keyword>
<dbReference type="GO" id="GO:0008146">
    <property type="term" value="F:sulfotransferase activity"/>
    <property type="evidence" value="ECO:0007669"/>
    <property type="project" value="InterPro"/>
</dbReference>
<dbReference type="AlphaFoldDB" id="A0AAD9ULP4"/>
<evidence type="ECO:0000256" key="5">
    <source>
        <dbReference type="ARBA" id="ARBA00022968"/>
    </source>
</evidence>
<feature type="region of interest" description="Disordered" evidence="10">
    <location>
        <begin position="1"/>
        <end position="30"/>
    </location>
</feature>
<evidence type="ECO:0000256" key="3">
    <source>
        <dbReference type="ARBA" id="ARBA00022679"/>
    </source>
</evidence>
<dbReference type="Pfam" id="PF03567">
    <property type="entry name" value="Sulfotransfer_2"/>
    <property type="match status" value="1"/>
</dbReference>
<keyword evidence="3" id="KW-0808">Transferase</keyword>
<evidence type="ECO:0000256" key="2">
    <source>
        <dbReference type="ARBA" id="ARBA00010569"/>
    </source>
</evidence>
<feature type="compositionally biased region" description="Basic and acidic residues" evidence="10">
    <location>
        <begin position="1"/>
        <end position="10"/>
    </location>
</feature>
<gene>
    <name evidence="12" type="ORF">NP493_2g07011</name>
</gene>
<keyword evidence="8 11" id="KW-0472">Membrane</keyword>
<evidence type="ECO:0000256" key="6">
    <source>
        <dbReference type="ARBA" id="ARBA00022989"/>
    </source>
</evidence>
<feature type="compositionally biased region" description="Polar residues" evidence="10">
    <location>
        <begin position="16"/>
        <end position="30"/>
    </location>
</feature>
<name>A0AAD9ULP4_RIDPI</name>
<feature type="transmembrane region" description="Helical" evidence="11">
    <location>
        <begin position="50"/>
        <end position="68"/>
    </location>
</feature>
<comment type="caution">
    <text evidence="12">The sequence shown here is derived from an EMBL/GenBank/DDBJ whole genome shotgun (WGS) entry which is preliminary data.</text>
</comment>
<dbReference type="EMBL" id="JAODUO010000002">
    <property type="protein sequence ID" value="KAK2194109.1"/>
    <property type="molecule type" value="Genomic_DNA"/>
</dbReference>
<dbReference type="InterPro" id="IPR027417">
    <property type="entry name" value="P-loop_NTPase"/>
</dbReference>
<protein>
    <recommendedName>
        <fullName evidence="14">Uronyl 2-sulfotransferase</fullName>
    </recommendedName>
</protein>